<dbReference type="InterPro" id="IPR002052">
    <property type="entry name" value="DNA_methylase_N6_adenine_CS"/>
</dbReference>
<accession>A0A365U607</accession>
<organism evidence="9 10">
    <name type="scientific">Rhodosalinus halophilus</name>
    <dbReference type="NCBI Taxonomy" id="2259333"/>
    <lineage>
        <taxon>Bacteria</taxon>
        <taxon>Pseudomonadati</taxon>
        <taxon>Pseudomonadota</taxon>
        <taxon>Alphaproteobacteria</taxon>
        <taxon>Rhodobacterales</taxon>
        <taxon>Paracoccaceae</taxon>
        <taxon>Rhodosalinus</taxon>
    </lineage>
</organism>
<dbReference type="PRINTS" id="PR00507">
    <property type="entry name" value="N12N6MTFRASE"/>
</dbReference>
<dbReference type="Pfam" id="PF18135">
    <property type="entry name" value="Type_ISP_C"/>
    <property type="match status" value="1"/>
</dbReference>
<dbReference type="EMBL" id="QNTQ01000030">
    <property type="protein sequence ID" value="RBI82663.1"/>
    <property type="molecule type" value="Genomic_DNA"/>
</dbReference>
<keyword evidence="4" id="KW-0808">Transferase</keyword>
<dbReference type="SUPFAM" id="SSF53335">
    <property type="entry name" value="S-adenosyl-L-methionine-dependent methyltransferases"/>
    <property type="match status" value="1"/>
</dbReference>
<evidence type="ECO:0000259" key="8">
    <source>
        <dbReference type="Pfam" id="PF18135"/>
    </source>
</evidence>
<comment type="caution">
    <text evidence="9">The sequence shown here is derived from an EMBL/GenBank/DDBJ whole genome shotgun (WGS) entry which is preliminary data.</text>
</comment>
<dbReference type="GO" id="GO:0008170">
    <property type="term" value="F:N-methyltransferase activity"/>
    <property type="evidence" value="ECO:0007669"/>
    <property type="project" value="InterPro"/>
</dbReference>
<dbReference type="PROSITE" id="PS00092">
    <property type="entry name" value="N6_MTASE"/>
    <property type="match status" value="1"/>
</dbReference>
<dbReference type="GO" id="GO:0009307">
    <property type="term" value="P:DNA restriction-modification system"/>
    <property type="evidence" value="ECO:0007669"/>
    <property type="project" value="UniProtKB-KW"/>
</dbReference>
<dbReference type="PANTHER" id="PTHR33841:SF1">
    <property type="entry name" value="DNA METHYLTRANSFERASE A"/>
    <property type="match status" value="1"/>
</dbReference>
<evidence type="ECO:0000256" key="2">
    <source>
        <dbReference type="ARBA" id="ARBA00011900"/>
    </source>
</evidence>
<feature type="domain" description="DNA methylase adenine-specific" evidence="7">
    <location>
        <begin position="37"/>
        <end position="145"/>
    </location>
</feature>
<sequence>MLDVVGIGFTVLLDTVNSFAPAILAIRPGRPDPILYFYEDFLSVFDPAARERHGVYFTPVEVVRFMAGALNRAAGANLGLNGLRDPNLTILDPATGTGTFLLGVAERVRDEAAAAGGRGRADLELRDLAGRMFGLELLVGPYAVAHYRLHHTLRDPAGPGPRPALPRLGVYLADTLAEPGAAAPLGRLGFVSAGITEERRAADHIKAQQPILAIIGNPPYRRLEEGEDRTLVGQWMNALWDDLKRPVRDAGQGNQLNTFPELSVAFWRWAMWKIFEAEGAPQRGVVAYISNRKFLTGWPYAGLRQLMRNRFDRIEIIDLRGDLRRGPRAGIDRDMGVFDIQVGTAITIAIADGSRAGQPAEIHYLDSWAEGHFSRRAKLDWLESGAATGTLPNSIPVVREPLDDFRPRPFGNGEWPSLRECFAFSKSGMKSGNDSVFVDAHAAALAQKVDDFLQQSGLGGHDPALIQRLSYRPFDLRSFYNDLRLLNRPGPQMQRAWGAHNVGLYALPGGTSAGPAVWCHGLLPDYHAFRGSYGGYVFPLHDRRPASAGPNVSGALLAGLAGAYGVRVTAEEVFDAILCLLSAQSYTLRFAEDLEDVFPHVPFPADHAVFVRAAQLGARIRAVQTFDPAHPPGRLADPDFVRLSTAPTPGAGLEPSDPEGDRLTLCADGSGQVDGLPAALWSFEVSGYPVLERWLEGRANQPVDLALFDAFRDVCARIAEHIDLAAQADTILGEALGATLNRDALGIPAT</sequence>
<dbReference type="Gene3D" id="3.40.50.150">
    <property type="entry name" value="Vaccinia Virus protein VP39"/>
    <property type="match status" value="1"/>
</dbReference>
<evidence type="ECO:0000256" key="3">
    <source>
        <dbReference type="ARBA" id="ARBA00022603"/>
    </source>
</evidence>
<name>A0A365U607_9RHOB</name>
<evidence type="ECO:0000313" key="9">
    <source>
        <dbReference type="EMBL" id="RBI82663.1"/>
    </source>
</evidence>
<comment type="catalytic activity">
    <reaction evidence="6">
        <text>a 2'-deoxyadenosine in DNA + S-adenosyl-L-methionine = an N(6)-methyl-2'-deoxyadenosine in DNA + S-adenosyl-L-homocysteine + H(+)</text>
        <dbReference type="Rhea" id="RHEA:15197"/>
        <dbReference type="Rhea" id="RHEA-COMP:12418"/>
        <dbReference type="Rhea" id="RHEA-COMP:12419"/>
        <dbReference type="ChEBI" id="CHEBI:15378"/>
        <dbReference type="ChEBI" id="CHEBI:57856"/>
        <dbReference type="ChEBI" id="CHEBI:59789"/>
        <dbReference type="ChEBI" id="CHEBI:90615"/>
        <dbReference type="ChEBI" id="CHEBI:90616"/>
        <dbReference type="EC" id="2.1.1.72"/>
    </reaction>
</comment>
<comment type="similarity">
    <text evidence="1">Belongs to the N(4)/N(6)-methyltransferase family.</text>
</comment>
<dbReference type="GO" id="GO:0009007">
    <property type="term" value="F:site-specific DNA-methyltransferase (adenine-specific) activity"/>
    <property type="evidence" value="ECO:0007669"/>
    <property type="project" value="UniProtKB-EC"/>
</dbReference>
<evidence type="ECO:0000256" key="4">
    <source>
        <dbReference type="ARBA" id="ARBA00022679"/>
    </source>
</evidence>
<dbReference type="AlphaFoldDB" id="A0A365U607"/>
<gene>
    <name evidence="9" type="ORF">DRV85_18210</name>
</gene>
<keyword evidence="5" id="KW-0680">Restriction system</keyword>
<dbReference type="InterPro" id="IPR041635">
    <property type="entry name" value="Type_ISP_LLaBIII_C"/>
</dbReference>
<dbReference type="EC" id="2.1.1.72" evidence="2"/>
<evidence type="ECO:0000259" key="7">
    <source>
        <dbReference type="Pfam" id="PF02384"/>
    </source>
</evidence>
<keyword evidence="3" id="KW-0489">Methyltransferase</keyword>
<evidence type="ECO:0000256" key="5">
    <source>
        <dbReference type="ARBA" id="ARBA00022747"/>
    </source>
</evidence>
<dbReference type="Pfam" id="PF02384">
    <property type="entry name" value="N6_Mtase"/>
    <property type="match status" value="1"/>
</dbReference>
<feature type="domain" description="Type ISP restriction-modification enzyme LLaBIII C-terminal specificity" evidence="8">
    <location>
        <begin position="460"/>
        <end position="704"/>
    </location>
</feature>
<dbReference type="GO" id="GO:0003677">
    <property type="term" value="F:DNA binding"/>
    <property type="evidence" value="ECO:0007669"/>
    <property type="project" value="InterPro"/>
</dbReference>
<dbReference type="InterPro" id="IPR029063">
    <property type="entry name" value="SAM-dependent_MTases_sf"/>
</dbReference>
<keyword evidence="10" id="KW-1185">Reference proteome</keyword>
<dbReference type="InterPro" id="IPR050953">
    <property type="entry name" value="N4_N6_ade-DNA_methylase"/>
</dbReference>
<evidence type="ECO:0000256" key="1">
    <source>
        <dbReference type="ARBA" id="ARBA00006594"/>
    </source>
</evidence>
<dbReference type="PANTHER" id="PTHR33841">
    <property type="entry name" value="DNA METHYLTRANSFERASE YEEA-RELATED"/>
    <property type="match status" value="1"/>
</dbReference>
<dbReference type="GO" id="GO:0032259">
    <property type="term" value="P:methylation"/>
    <property type="evidence" value="ECO:0007669"/>
    <property type="project" value="UniProtKB-KW"/>
</dbReference>
<protein>
    <recommendedName>
        <fullName evidence="2">site-specific DNA-methyltransferase (adenine-specific)</fullName>
        <ecNumber evidence="2">2.1.1.72</ecNumber>
    </recommendedName>
</protein>
<reference evidence="9 10" key="1">
    <citation type="submission" date="2018-07" db="EMBL/GenBank/DDBJ databases">
        <title>Rhodosalinus sp. strain E84T genomic sequence and assembly.</title>
        <authorList>
            <person name="Liu Z.-W."/>
            <person name="Lu D.-C."/>
        </authorList>
    </citation>
    <scope>NUCLEOTIDE SEQUENCE [LARGE SCALE GENOMIC DNA]</scope>
    <source>
        <strain evidence="9 10">E84</strain>
    </source>
</reference>
<proteinExistence type="inferred from homology"/>
<dbReference type="InterPro" id="IPR003356">
    <property type="entry name" value="DNA_methylase_A-5"/>
</dbReference>
<evidence type="ECO:0000256" key="6">
    <source>
        <dbReference type="ARBA" id="ARBA00047942"/>
    </source>
</evidence>
<dbReference type="Proteomes" id="UP000253370">
    <property type="component" value="Unassembled WGS sequence"/>
</dbReference>
<evidence type="ECO:0000313" key="10">
    <source>
        <dbReference type="Proteomes" id="UP000253370"/>
    </source>
</evidence>